<dbReference type="InterPro" id="IPR033714">
    <property type="entry name" value="tRNA_bind_bactPheRS"/>
</dbReference>
<dbReference type="GO" id="GO:0006432">
    <property type="term" value="P:phenylalanyl-tRNA aminoacylation"/>
    <property type="evidence" value="ECO:0007669"/>
    <property type="project" value="UniProtKB-UniRule"/>
</dbReference>
<comment type="cofactor">
    <cofactor evidence="15">
        <name>Mg(2+)</name>
        <dbReference type="ChEBI" id="CHEBI:18420"/>
    </cofactor>
    <text evidence="15">Binds 2 magnesium ions per tetramer.</text>
</comment>
<evidence type="ECO:0000256" key="10">
    <source>
        <dbReference type="ARBA" id="ARBA00022842"/>
    </source>
</evidence>
<reference evidence="20 21" key="1">
    <citation type="journal article" date="2010" name="J. Bacteriol.">
        <title>Genome sequence of Lentisphaera araneosa HTCC2155T, the type species of the order Lentisphaerales in the phylum Lentisphaerae.</title>
        <authorList>
            <person name="Thrash J.C."/>
            <person name="Cho J.C."/>
            <person name="Vergin K.L."/>
            <person name="Morris R.M."/>
            <person name="Giovannoni S.J."/>
        </authorList>
    </citation>
    <scope>NUCLEOTIDE SEQUENCE [LARGE SCALE GENOMIC DNA]</scope>
    <source>
        <strain evidence="20 21">HTCC2155</strain>
    </source>
</reference>
<evidence type="ECO:0000259" key="18">
    <source>
        <dbReference type="PROSITE" id="PS51447"/>
    </source>
</evidence>
<evidence type="ECO:0000256" key="13">
    <source>
        <dbReference type="ARBA" id="ARBA00023146"/>
    </source>
</evidence>
<dbReference type="Pfam" id="PF03147">
    <property type="entry name" value="FDX-ACB"/>
    <property type="match status" value="1"/>
</dbReference>
<dbReference type="OrthoDB" id="9805455at2"/>
<comment type="subunit">
    <text evidence="3 15">Tetramer of two alpha and two beta subunits.</text>
</comment>
<dbReference type="SUPFAM" id="SSF46955">
    <property type="entry name" value="Putative DNA-binding domain"/>
    <property type="match status" value="1"/>
</dbReference>
<feature type="domain" description="FDX-ACB" evidence="18">
    <location>
        <begin position="713"/>
        <end position="801"/>
    </location>
</feature>
<evidence type="ECO:0000259" key="17">
    <source>
        <dbReference type="PROSITE" id="PS50886"/>
    </source>
</evidence>
<comment type="similarity">
    <text evidence="2 15">Belongs to the phenylalanyl-tRNA synthetase beta subunit family. Type 1 subfamily.</text>
</comment>
<dbReference type="PROSITE" id="PS51483">
    <property type="entry name" value="B5"/>
    <property type="match status" value="1"/>
</dbReference>
<dbReference type="Pfam" id="PF01588">
    <property type="entry name" value="tRNA_bind"/>
    <property type="match status" value="1"/>
</dbReference>
<feature type="binding site" evidence="15">
    <location>
        <position position="471"/>
    </location>
    <ligand>
        <name>Mg(2+)</name>
        <dbReference type="ChEBI" id="CHEBI:18420"/>
        <note>shared with alpha subunit</note>
    </ligand>
</feature>
<keyword evidence="12 15" id="KW-0648">Protein biosynthesis</keyword>
<dbReference type="GO" id="GO:0000287">
    <property type="term" value="F:magnesium ion binding"/>
    <property type="evidence" value="ECO:0007669"/>
    <property type="project" value="UniProtKB-UniRule"/>
</dbReference>
<dbReference type="Gene3D" id="3.30.70.380">
    <property type="entry name" value="Ferrodoxin-fold anticodon-binding domain"/>
    <property type="match status" value="1"/>
</dbReference>
<dbReference type="InterPro" id="IPR012340">
    <property type="entry name" value="NA-bd_OB-fold"/>
</dbReference>
<evidence type="ECO:0000256" key="6">
    <source>
        <dbReference type="ARBA" id="ARBA00022598"/>
    </source>
</evidence>
<dbReference type="Proteomes" id="UP000004947">
    <property type="component" value="Unassembled WGS sequence"/>
</dbReference>
<keyword evidence="8 15" id="KW-0547">Nucleotide-binding</keyword>
<organism evidence="20 21">
    <name type="scientific">Lentisphaera araneosa HTCC2155</name>
    <dbReference type="NCBI Taxonomy" id="313628"/>
    <lineage>
        <taxon>Bacteria</taxon>
        <taxon>Pseudomonadati</taxon>
        <taxon>Lentisphaerota</taxon>
        <taxon>Lentisphaeria</taxon>
        <taxon>Lentisphaerales</taxon>
        <taxon>Lentisphaeraceae</taxon>
        <taxon>Lentisphaera</taxon>
    </lineage>
</organism>
<evidence type="ECO:0000256" key="7">
    <source>
        <dbReference type="ARBA" id="ARBA00022723"/>
    </source>
</evidence>
<dbReference type="RefSeq" id="WP_007279832.1">
    <property type="nucleotide sequence ID" value="NZ_ABCK01000017.1"/>
</dbReference>
<accession>A6DPQ1</accession>
<evidence type="ECO:0000256" key="14">
    <source>
        <dbReference type="ARBA" id="ARBA00049255"/>
    </source>
</evidence>
<dbReference type="eggNOG" id="COG0072">
    <property type="taxonomic scope" value="Bacteria"/>
</dbReference>
<comment type="subcellular location">
    <subcellularLocation>
        <location evidence="1 15">Cytoplasm</location>
    </subcellularLocation>
</comment>
<dbReference type="SUPFAM" id="SSF56037">
    <property type="entry name" value="PheT/TilS domain"/>
    <property type="match status" value="1"/>
</dbReference>
<dbReference type="InterPro" id="IPR005121">
    <property type="entry name" value="Fdx_antiC-bd"/>
</dbReference>
<evidence type="ECO:0000313" key="21">
    <source>
        <dbReference type="Proteomes" id="UP000004947"/>
    </source>
</evidence>
<dbReference type="Pfam" id="PF03484">
    <property type="entry name" value="B5"/>
    <property type="match status" value="1"/>
</dbReference>
<evidence type="ECO:0000256" key="4">
    <source>
        <dbReference type="ARBA" id="ARBA00022490"/>
    </source>
</evidence>
<evidence type="ECO:0000256" key="9">
    <source>
        <dbReference type="ARBA" id="ARBA00022840"/>
    </source>
</evidence>
<dbReference type="SMART" id="SM00873">
    <property type="entry name" value="B3_4"/>
    <property type="match status" value="1"/>
</dbReference>
<dbReference type="InterPro" id="IPR002547">
    <property type="entry name" value="tRNA-bd_dom"/>
</dbReference>
<keyword evidence="21" id="KW-1185">Reference proteome</keyword>
<dbReference type="CDD" id="cd02796">
    <property type="entry name" value="tRNA_bind_bactPheRS"/>
    <property type="match status" value="1"/>
</dbReference>
<keyword evidence="13 15" id="KW-0030">Aminoacyl-tRNA synthetase</keyword>
<evidence type="ECO:0000256" key="15">
    <source>
        <dbReference type="HAMAP-Rule" id="MF_00283"/>
    </source>
</evidence>
<dbReference type="SUPFAM" id="SSF50249">
    <property type="entry name" value="Nucleic acid-binding proteins"/>
    <property type="match status" value="1"/>
</dbReference>
<dbReference type="Gene3D" id="3.30.930.10">
    <property type="entry name" value="Bira Bifunctional Protein, Domain 2"/>
    <property type="match status" value="1"/>
</dbReference>
<evidence type="ECO:0000256" key="12">
    <source>
        <dbReference type="ARBA" id="ARBA00022917"/>
    </source>
</evidence>
<evidence type="ECO:0000256" key="5">
    <source>
        <dbReference type="ARBA" id="ARBA00022555"/>
    </source>
</evidence>
<proteinExistence type="inferred from homology"/>
<dbReference type="GO" id="GO:0004826">
    <property type="term" value="F:phenylalanine-tRNA ligase activity"/>
    <property type="evidence" value="ECO:0007669"/>
    <property type="project" value="UniProtKB-UniRule"/>
</dbReference>
<evidence type="ECO:0000256" key="1">
    <source>
        <dbReference type="ARBA" id="ARBA00004496"/>
    </source>
</evidence>
<dbReference type="InterPro" id="IPR045864">
    <property type="entry name" value="aa-tRNA-synth_II/BPL/LPL"/>
</dbReference>
<dbReference type="SUPFAM" id="SSF54991">
    <property type="entry name" value="Anticodon-binding domain of PheRS"/>
    <property type="match status" value="1"/>
</dbReference>
<dbReference type="GO" id="GO:0000049">
    <property type="term" value="F:tRNA binding"/>
    <property type="evidence" value="ECO:0007669"/>
    <property type="project" value="UniProtKB-UniRule"/>
</dbReference>
<dbReference type="EC" id="6.1.1.20" evidence="15"/>
<gene>
    <name evidence="15" type="primary">pheT</name>
    <name evidence="20" type="ORF">LNTAR_19782</name>
</gene>
<comment type="caution">
    <text evidence="20">The sequence shown here is derived from an EMBL/GenBank/DDBJ whole genome shotgun (WGS) entry which is preliminary data.</text>
</comment>
<dbReference type="InterPro" id="IPR020825">
    <property type="entry name" value="Phe-tRNA_synthase-like_B3/B4"/>
</dbReference>
<feature type="binding site" evidence="15">
    <location>
        <position position="475"/>
    </location>
    <ligand>
        <name>Mg(2+)</name>
        <dbReference type="ChEBI" id="CHEBI:18420"/>
        <note>shared with alpha subunit</note>
    </ligand>
</feature>
<dbReference type="PANTHER" id="PTHR10947:SF0">
    <property type="entry name" value="PHENYLALANINE--TRNA LIGASE BETA SUBUNIT"/>
    <property type="match status" value="1"/>
</dbReference>
<evidence type="ECO:0000256" key="3">
    <source>
        <dbReference type="ARBA" id="ARBA00011209"/>
    </source>
</evidence>
<dbReference type="GO" id="GO:0009328">
    <property type="term" value="C:phenylalanine-tRNA ligase complex"/>
    <property type="evidence" value="ECO:0007669"/>
    <property type="project" value="TreeGrafter"/>
</dbReference>
<evidence type="ECO:0000256" key="2">
    <source>
        <dbReference type="ARBA" id="ARBA00008653"/>
    </source>
</evidence>
<comment type="catalytic activity">
    <reaction evidence="14 15">
        <text>tRNA(Phe) + L-phenylalanine + ATP = L-phenylalanyl-tRNA(Phe) + AMP + diphosphate + H(+)</text>
        <dbReference type="Rhea" id="RHEA:19413"/>
        <dbReference type="Rhea" id="RHEA-COMP:9668"/>
        <dbReference type="Rhea" id="RHEA-COMP:9699"/>
        <dbReference type="ChEBI" id="CHEBI:15378"/>
        <dbReference type="ChEBI" id="CHEBI:30616"/>
        <dbReference type="ChEBI" id="CHEBI:33019"/>
        <dbReference type="ChEBI" id="CHEBI:58095"/>
        <dbReference type="ChEBI" id="CHEBI:78442"/>
        <dbReference type="ChEBI" id="CHEBI:78531"/>
        <dbReference type="ChEBI" id="CHEBI:456215"/>
        <dbReference type="EC" id="6.1.1.20"/>
    </reaction>
</comment>
<sequence length="808" mass="89654">MKISLNWIQEFVDYKLDRDAQALGDFISLSVAEVEEVEQVGAALAQVKAVKVLSCAPHPEADRLQLATINTGSEERTIVCGASNCRPGITVPFADLGAKLPITDKEGKPAILEIKKAKIRGFESTGMLCSEAELGLADSAEGILEMDDAIAAGTYLNTLEQYSGIEDIIFEIDNKSLTHRPDLWGHYGFAREFSAMFDLDLKTYPGTAVEQADNGFAIAIDAGDCRRYSSLRVKNISVGDSPQWLQDRLTQSGINCINNIVDLTNFILLELGQPMHAFDTEKLKGQDIVVRTAQNGETFKALDENDYTLTEEDMVISIGAQAEALAGVIGGDTSAIDENSTEILIECASFNASAVRRSATRHGIRTDSSSRFEKSLDPENTPLALARIWQLIKELCPKAELVGGMGDLYTQAYPAAHIDTSIDFIEKALGCDIGKDFILKRLERLGFEIQGDLKLGIPSWRNTKDVAIPEDIVEEIGRLYGFDNITPEVLHTADKVPAVNSARTLERRFKDILSNGYSYSEIMTYPWCGDDELKAFGLSSEGLMKLQNPVSEDATYMKPNNMPKIIKAVAENLKHFNSVKLYDFNRIYDTSQMVQELLPTERFQFSGALVPAPAGKKNLQTEAFYELKATVANLLEVAGIKTWQLSEYKDAPEWVHPGISCQFRRGRVVLAEIFKLHPAVAEKNKIKSNAYLFCINFDELAKSKRKLKYEQISKFPAVPFDITVQAPKKALAGDIQGLIRKGGGKNLLDVEVFSVYEREEDKTVSFRMHFAAKDHTLVHDEIHQLQKNVVAAILKGKYEIPNLPDDLK</sequence>
<protein>
    <recommendedName>
        <fullName evidence="15">Phenylalanine--tRNA ligase beta subunit</fullName>
        <ecNumber evidence="15">6.1.1.20</ecNumber>
    </recommendedName>
    <alternativeName>
        <fullName evidence="15">Phenylalanyl-tRNA synthetase beta subunit</fullName>
        <shortName evidence="15">PheRS</shortName>
    </alternativeName>
</protein>
<keyword evidence="4 15" id="KW-0963">Cytoplasm</keyword>
<keyword evidence="6 15" id="KW-0436">Ligase</keyword>
<feature type="binding site" evidence="15">
    <location>
        <position position="474"/>
    </location>
    <ligand>
        <name>Mg(2+)</name>
        <dbReference type="ChEBI" id="CHEBI:18420"/>
        <note>shared with alpha subunit</note>
    </ligand>
</feature>
<dbReference type="InterPro" id="IPR005146">
    <property type="entry name" value="B3/B4_tRNA-bd"/>
</dbReference>
<dbReference type="InterPro" id="IPR004532">
    <property type="entry name" value="Phe-tRNA-ligase_IIc_bsu_bact"/>
</dbReference>
<dbReference type="InterPro" id="IPR036690">
    <property type="entry name" value="Fdx_antiC-bd_sf"/>
</dbReference>
<dbReference type="InterPro" id="IPR005147">
    <property type="entry name" value="tRNA_synthase_B5-dom"/>
</dbReference>
<dbReference type="Gene3D" id="3.50.40.10">
    <property type="entry name" value="Phenylalanyl-trna Synthetase, Chain B, domain 3"/>
    <property type="match status" value="1"/>
</dbReference>
<dbReference type="PANTHER" id="PTHR10947">
    <property type="entry name" value="PHENYLALANYL-TRNA SYNTHETASE BETA CHAIN AND LEUCINE-RICH REPEAT-CONTAINING PROTEIN 47"/>
    <property type="match status" value="1"/>
</dbReference>
<keyword evidence="9 15" id="KW-0067">ATP-binding</keyword>
<keyword evidence="7 15" id="KW-0479">Metal-binding</keyword>
<keyword evidence="5 16" id="KW-0820">tRNA-binding</keyword>
<evidence type="ECO:0000259" key="19">
    <source>
        <dbReference type="PROSITE" id="PS51483"/>
    </source>
</evidence>
<dbReference type="Pfam" id="PF17759">
    <property type="entry name" value="tRNA_synthFbeta"/>
    <property type="match status" value="1"/>
</dbReference>
<dbReference type="SMART" id="SM00874">
    <property type="entry name" value="B5"/>
    <property type="match status" value="1"/>
</dbReference>
<keyword evidence="10 15" id="KW-0460">Magnesium</keyword>
<dbReference type="InterPro" id="IPR045060">
    <property type="entry name" value="Phe-tRNA-ligase_IIc_bsu"/>
</dbReference>
<feature type="domain" description="TRNA-binding" evidence="17">
    <location>
        <begin position="41"/>
        <end position="157"/>
    </location>
</feature>
<feature type="binding site" evidence="15">
    <location>
        <position position="465"/>
    </location>
    <ligand>
        <name>Mg(2+)</name>
        <dbReference type="ChEBI" id="CHEBI:18420"/>
        <note>shared with alpha subunit</note>
    </ligand>
</feature>
<evidence type="ECO:0000256" key="8">
    <source>
        <dbReference type="ARBA" id="ARBA00022741"/>
    </source>
</evidence>
<dbReference type="Gene3D" id="2.40.50.140">
    <property type="entry name" value="Nucleic acid-binding proteins"/>
    <property type="match status" value="1"/>
</dbReference>
<dbReference type="STRING" id="313628.LNTAR_19782"/>
<dbReference type="SMART" id="SM00896">
    <property type="entry name" value="FDX-ACB"/>
    <property type="match status" value="1"/>
</dbReference>
<dbReference type="InterPro" id="IPR009061">
    <property type="entry name" value="DNA-bd_dom_put_sf"/>
</dbReference>
<evidence type="ECO:0000313" key="20">
    <source>
        <dbReference type="EMBL" id="EDM26346.1"/>
    </source>
</evidence>
<dbReference type="AlphaFoldDB" id="A6DPQ1"/>
<dbReference type="InterPro" id="IPR041616">
    <property type="entry name" value="PheRS_beta_core"/>
</dbReference>
<evidence type="ECO:0000256" key="11">
    <source>
        <dbReference type="ARBA" id="ARBA00022884"/>
    </source>
</evidence>
<dbReference type="PROSITE" id="PS51447">
    <property type="entry name" value="FDX_ACB"/>
    <property type="match status" value="1"/>
</dbReference>
<dbReference type="Pfam" id="PF03483">
    <property type="entry name" value="B3_4"/>
    <property type="match status" value="1"/>
</dbReference>
<dbReference type="SUPFAM" id="SSF55681">
    <property type="entry name" value="Class II aaRS and biotin synthetases"/>
    <property type="match status" value="1"/>
</dbReference>
<dbReference type="HAMAP" id="MF_00283">
    <property type="entry name" value="Phe_tRNA_synth_beta1"/>
    <property type="match status" value="1"/>
</dbReference>
<feature type="domain" description="B5" evidence="19">
    <location>
        <begin position="413"/>
        <end position="487"/>
    </location>
</feature>
<dbReference type="Gene3D" id="3.30.56.10">
    <property type="match status" value="2"/>
</dbReference>
<keyword evidence="11 16" id="KW-0694">RNA-binding</keyword>
<dbReference type="PROSITE" id="PS50886">
    <property type="entry name" value="TRBD"/>
    <property type="match status" value="1"/>
</dbReference>
<evidence type="ECO:0000256" key="16">
    <source>
        <dbReference type="PROSITE-ProRule" id="PRU00209"/>
    </source>
</evidence>
<dbReference type="NCBIfam" id="TIGR00472">
    <property type="entry name" value="pheT_bact"/>
    <property type="match status" value="1"/>
</dbReference>
<dbReference type="GO" id="GO:0005524">
    <property type="term" value="F:ATP binding"/>
    <property type="evidence" value="ECO:0007669"/>
    <property type="project" value="UniProtKB-UniRule"/>
</dbReference>
<name>A6DPQ1_9BACT</name>
<dbReference type="EMBL" id="ABCK01000017">
    <property type="protein sequence ID" value="EDM26346.1"/>
    <property type="molecule type" value="Genomic_DNA"/>
</dbReference>